<dbReference type="EMBL" id="JAWDGP010005257">
    <property type="protein sequence ID" value="KAK3758599.1"/>
    <property type="molecule type" value="Genomic_DNA"/>
</dbReference>
<protein>
    <submittedName>
        <fullName evidence="1">Uncharacterized protein</fullName>
    </submittedName>
</protein>
<organism evidence="1 2">
    <name type="scientific">Elysia crispata</name>
    <name type="common">lettuce slug</name>
    <dbReference type="NCBI Taxonomy" id="231223"/>
    <lineage>
        <taxon>Eukaryota</taxon>
        <taxon>Metazoa</taxon>
        <taxon>Spiralia</taxon>
        <taxon>Lophotrochozoa</taxon>
        <taxon>Mollusca</taxon>
        <taxon>Gastropoda</taxon>
        <taxon>Heterobranchia</taxon>
        <taxon>Euthyneura</taxon>
        <taxon>Panpulmonata</taxon>
        <taxon>Sacoglossa</taxon>
        <taxon>Placobranchoidea</taxon>
        <taxon>Plakobranchidae</taxon>
        <taxon>Elysia</taxon>
    </lineage>
</organism>
<dbReference type="AlphaFoldDB" id="A0AAE0YWJ9"/>
<reference evidence="1" key="1">
    <citation type="journal article" date="2023" name="G3 (Bethesda)">
        <title>A reference genome for the long-term kleptoplast-retaining sea slug Elysia crispata morphotype clarki.</title>
        <authorList>
            <person name="Eastman K.E."/>
            <person name="Pendleton A.L."/>
            <person name="Shaikh M.A."/>
            <person name="Suttiyut T."/>
            <person name="Ogas R."/>
            <person name="Tomko P."/>
            <person name="Gavelis G."/>
            <person name="Widhalm J.R."/>
            <person name="Wisecaver J.H."/>
        </authorList>
    </citation>
    <scope>NUCLEOTIDE SEQUENCE</scope>
    <source>
        <strain evidence="1">ECLA1</strain>
    </source>
</reference>
<name>A0AAE0YWJ9_9GAST</name>
<proteinExistence type="predicted"/>
<accession>A0AAE0YWJ9</accession>
<dbReference type="Proteomes" id="UP001283361">
    <property type="component" value="Unassembled WGS sequence"/>
</dbReference>
<gene>
    <name evidence="1" type="ORF">RRG08_009457</name>
</gene>
<evidence type="ECO:0000313" key="1">
    <source>
        <dbReference type="EMBL" id="KAK3758599.1"/>
    </source>
</evidence>
<sequence length="73" mass="8016">MIGRNDYSANIAAEIEVTIPPLISLSSPPKTWKENRTGWPQLSFCPNQECMQLSGITHSISACSPALQMRQIG</sequence>
<evidence type="ECO:0000313" key="2">
    <source>
        <dbReference type="Proteomes" id="UP001283361"/>
    </source>
</evidence>
<comment type="caution">
    <text evidence="1">The sequence shown here is derived from an EMBL/GenBank/DDBJ whole genome shotgun (WGS) entry which is preliminary data.</text>
</comment>
<keyword evidence="2" id="KW-1185">Reference proteome</keyword>